<evidence type="ECO:0000313" key="2">
    <source>
        <dbReference type="EMBL" id="AFU97591.1"/>
    </source>
</evidence>
<dbReference type="HOGENOM" id="CLU_1659554_0_0_6"/>
<keyword evidence="1" id="KW-1133">Transmembrane helix</keyword>
<name>K4KF57_SIMAS</name>
<dbReference type="AlphaFoldDB" id="K4KF57"/>
<dbReference type="EMBL" id="CP003746">
    <property type="protein sequence ID" value="AFU97591.1"/>
    <property type="molecule type" value="Genomic_DNA"/>
</dbReference>
<protein>
    <recommendedName>
        <fullName evidence="4">DUF3592 domain-containing protein</fullName>
    </recommendedName>
</protein>
<keyword evidence="1" id="KW-0472">Membrane</keyword>
<dbReference type="Proteomes" id="UP000000466">
    <property type="component" value="Chromosome"/>
</dbReference>
<evidence type="ECO:0000256" key="1">
    <source>
        <dbReference type="SAM" id="Phobius"/>
    </source>
</evidence>
<keyword evidence="1" id="KW-0812">Transmembrane</keyword>
<dbReference type="KEGG" id="saga:M5M_01850"/>
<proteinExistence type="predicted"/>
<dbReference type="RefSeq" id="WP_015045764.1">
    <property type="nucleotide sequence ID" value="NC_018868.3"/>
</dbReference>
<evidence type="ECO:0008006" key="4">
    <source>
        <dbReference type="Google" id="ProtNLM"/>
    </source>
</evidence>
<gene>
    <name evidence="2" type="ordered locus">M5M_01850</name>
</gene>
<keyword evidence="3" id="KW-1185">Reference proteome</keyword>
<sequence>MRTAKIFGLLLIILSLVVVAVGFSTFGFIATDATIIEVKITVNAPPGTPITRGPIIHHTHKKPPTSIAIKYQYDIFNKTYDSKFYGIYFYKNFDNSPPKIGDKTTAYVFKHIPEVSVLKRGFDWLIPLSLFLLGISILIIHDFIEHLYNQIQSQPNDHP</sequence>
<feature type="transmembrane region" description="Helical" evidence="1">
    <location>
        <begin position="124"/>
        <end position="144"/>
    </location>
</feature>
<evidence type="ECO:0000313" key="3">
    <source>
        <dbReference type="Proteomes" id="UP000000466"/>
    </source>
</evidence>
<organism evidence="2 3">
    <name type="scientific">Simiduia agarivorans (strain DSM 21679 / JCM 13881 / BCRC 17597 / SA1)</name>
    <dbReference type="NCBI Taxonomy" id="1117647"/>
    <lineage>
        <taxon>Bacteria</taxon>
        <taxon>Pseudomonadati</taxon>
        <taxon>Pseudomonadota</taxon>
        <taxon>Gammaproteobacteria</taxon>
        <taxon>Cellvibrionales</taxon>
        <taxon>Cellvibrionaceae</taxon>
        <taxon>Simiduia</taxon>
    </lineage>
</organism>
<feature type="transmembrane region" description="Helical" evidence="1">
    <location>
        <begin position="7"/>
        <end position="29"/>
    </location>
</feature>
<accession>K4KF57</accession>
<reference evidence="2 3" key="1">
    <citation type="journal article" date="2013" name="Genome Announc.">
        <title>Complete genome sequence of Simiduia agarivorans SA1(T), a marine bacterium able to degrade a variety of polysaccharides.</title>
        <authorList>
            <person name="Lin S.Y."/>
            <person name="Shieh W.Y."/>
            <person name="Chen J.S."/>
            <person name="Tang S.L."/>
        </authorList>
    </citation>
    <scope>NUCLEOTIDE SEQUENCE [LARGE SCALE GENOMIC DNA]</scope>
    <source>
        <strain evidence="3">DSM 21679 / JCM 13881 / BCRC 17597 / SA1</strain>
    </source>
</reference>